<organism evidence="8 9">
    <name type="scientific">Streptococcus henryi</name>
    <dbReference type="NCBI Taxonomy" id="439219"/>
    <lineage>
        <taxon>Bacteria</taxon>
        <taxon>Bacillati</taxon>
        <taxon>Bacillota</taxon>
        <taxon>Bacilli</taxon>
        <taxon>Lactobacillales</taxon>
        <taxon>Streptococcaceae</taxon>
        <taxon>Streptococcus</taxon>
    </lineage>
</organism>
<evidence type="ECO:0000256" key="4">
    <source>
        <dbReference type="ARBA" id="ARBA00022989"/>
    </source>
</evidence>
<dbReference type="InterPro" id="IPR032816">
    <property type="entry name" value="VTT_dom"/>
</dbReference>
<name>A0A1G6BB49_9STRE</name>
<keyword evidence="5 6" id="KW-0472">Membrane</keyword>
<reference evidence="8 9" key="1">
    <citation type="submission" date="2016-10" db="EMBL/GenBank/DDBJ databases">
        <authorList>
            <person name="de Groot N.N."/>
        </authorList>
    </citation>
    <scope>NUCLEOTIDE SEQUENCE [LARGE SCALE GENOMIC DNA]</scope>
    <source>
        <strain evidence="8 9">A-4</strain>
    </source>
</reference>
<feature type="transmembrane region" description="Helical" evidence="6">
    <location>
        <begin position="172"/>
        <end position="193"/>
    </location>
</feature>
<sequence length="203" mass="23410">MKMKLSKRYLFWQKVIQIIGFAALIATGILVFWLYRLGILNDSNALKDFVNYYRFWGPFIFILVQIIQVVFPIIPGGVTTVAGFLIFGTWQGFIYNYLGILLGSVILFLLVRIFGKKFILLFVKEETFYRYERKLDTPGYERFFIFCMASPISPADVMVMVTGLTNMSLKRFVVILLIAKPLSIIGYSYLWIFGGDIIKSILS</sequence>
<evidence type="ECO:0000313" key="8">
    <source>
        <dbReference type="EMBL" id="SDB17816.1"/>
    </source>
</evidence>
<dbReference type="Pfam" id="PF09335">
    <property type="entry name" value="VTT_dom"/>
    <property type="match status" value="1"/>
</dbReference>
<dbReference type="RefSeq" id="WP_074485798.1">
    <property type="nucleotide sequence ID" value="NZ_FMXP01000010.1"/>
</dbReference>
<evidence type="ECO:0000256" key="1">
    <source>
        <dbReference type="ARBA" id="ARBA00004651"/>
    </source>
</evidence>
<dbReference type="STRING" id="439219.SAMN02910293_00901"/>
<dbReference type="eggNOG" id="COG0398">
    <property type="taxonomic scope" value="Bacteria"/>
</dbReference>
<evidence type="ECO:0000256" key="5">
    <source>
        <dbReference type="ARBA" id="ARBA00023136"/>
    </source>
</evidence>
<evidence type="ECO:0000256" key="2">
    <source>
        <dbReference type="ARBA" id="ARBA00022475"/>
    </source>
</evidence>
<dbReference type="Proteomes" id="UP000182508">
    <property type="component" value="Unassembled WGS sequence"/>
</dbReference>
<dbReference type="GO" id="GO:0005886">
    <property type="term" value="C:plasma membrane"/>
    <property type="evidence" value="ECO:0007669"/>
    <property type="project" value="UniProtKB-SubCell"/>
</dbReference>
<proteinExistence type="inferred from homology"/>
<feature type="transmembrane region" description="Helical" evidence="6">
    <location>
        <begin position="12"/>
        <end position="35"/>
    </location>
</feature>
<dbReference type="PANTHER" id="PTHR12677:SF49">
    <property type="entry name" value="TVP38_TMEM64 FAMILY MEMBRANE PROTEIN"/>
    <property type="match status" value="1"/>
</dbReference>
<protein>
    <recommendedName>
        <fullName evidence="6">TVP38/TMEM64 family membrane protein</fullName>
    </recommendedName>
</protein>
<feature type="transmembrane region" description="Helical" evidence="6">
    <location>
        <begin position="55"/>
        <end position="87"/>
    </location>
</feature>
<evidence type="ECO:0000259" key="7">
    <source>
        <dbReference type="Pfam" id="PF09335"/>
    </source>
</evidence>
<dbReference type="PANTHER" id="PTHR12677">
    <property type="entry name" value="GOLGI APPARATUS MEMBRANE PROTEIN TVP38-RELATED"/>
    <property type="match status" value="1"/>
</dbReference>
<dbReference type="AlphaFoldDB" id="A0A1G6BB49"/>
<comment type="similarity">
    <text evidence="6">Belongs to the TVP38/TMEM64 family.</text>
</comment>
<keyword evidence="2 6" id="KW-1003">Cell membrane</keyword>
<accession>A0A1G6BB49</accession>
<comment type="caution">
    <text evidence="6">Lacks conserved residue(s) required for the propagation of feature annotation.</text>
</comment>
<keyword evidence="4 6" id="KW-1133">Transmembrane helix</keyword>
<comment type="subcellular location">
    <subcellularLocation>
        <location evidence="1 6">Cell membrane</location>
        <topology evidence="1 6">Multi-pass membrane protein</topology>
    </subcellularLocation>
</comment>
<keyword evidence="9" id="KW-1185">Reference proteome</keyword>
<feature type="domain" description="VTT" evidence="7">
    <location>
        <begin position="74"/>
        <end position="190"/>
    </location>
</feature>
<evidence type="ECO:0000256" key="3">
    <source>
        <dbReference type="ARBA" id="ARBA00022692"/>
    </source>
</evidence>
<dbReference type="EMBL" id="FMXP01000010">
    <property type="protein sequence ID" value="SDB17816.1"/>
    <property type="molecule type" value="Genomic_DNA"/>
</dbReference>
<dbReference type="InterPro" id="IPR015414">
    <property type="entry name" value="TMEM64"/>
</dbReference>
<keyword evidence="3 6" id="KW-0812">Transmembrane</keyword>
<gene>
    <name evidence="8" type="ORF">SAMN02910293_00901</name>
</gene>
<feature type="transmembrane region" description="Helical" evidence="6">
    <location>
        <begin position="94"/>
        <end position="114"/>
    </location>
</feature>
<evidence type="ECO:0000313" key="9">
    <source>
        <dbReference type="Proteomes" id="UP000182508"/>
    </source>
</evidence>
<evidence type="ECO:0000256" key="6">
    <source>
        <dbReference type="RuleBase" id="RU366058"/>
    </source>
</evidence>